<dbReference type="Proteomes" id="UP000184148">
    <property type="component" value="Unassembled WGS sequence"/>
</dbReference>
<dbReference type="Pfam" id="PF17989">
    <property type="entry name" value="ALP_N"/>
    <property type="match status" value="1"/>
</dbReference>
<dbReference type="Pfam" id="PF21522">
    <property type="entry name" value="MreB-like_C"/>
    <property type="match status" value="1"/>
</dbReference>
<sequence>MSKVVSIDFGYREIKGVNSEGLEIKFPTALAPYVKHPMSEGMDGVVSITKPGGEPEMYFYGQKALEETGIGFTTEKDKHLHPSHDILMLAAARKLEYESGDILVVGVPIGYADQKATLKTHLERLYGDVSVDGGKPKRISFNNVRVFRQGIVAFYLIPELPNGTLISFDIGEHTTDVSTVKFKNGEIEPIPSKCFSLEYGYSKVIEAVQKEFQSKTGAPVSAEQARIIAEEGTAVYKLKKIDMTMEVLKAKEEIARNIVDDAMKRLGEVADFTAGFYLHGGGAESLPIKEMIPGAVVIDNPQTANARAYLQLAMSE</sequence>
<protein>
    <submittedName>
        <fullName evidence="3">Plasmid segregation protein ParM</fullName>
    </submittedName>
</protein>
<dbReference type="InterPro" id="IPR049067">
    <property type="entry name" value="MreB-like_C"/>
</dbReference>
<gene>
    <name evidence="3" type="ORF">SAMN02745133_02219</name>
</gene>
<evidence type="ECO:0000313" key="3">
    <source>
        <dbReference type="EMBL" id="SHF26706.1"/>
    </source>
</evidence>
<keyword evidence="4" id="KW-1185">Reference proteome</keyword>
<reference evidence="4" key="1">
    <citation type="submission" date="2016-11" db="EMBL/GenBank/DDBJ databases">
        <authorList>
            <person name="Varghese N."/>
            <person name="Submissions S."/>
        </authorList>
    </citation>
    <scope>NUCLEOTIDE SEQUENCE [LARGE SCALE GENOMIC DNA]</scope>
    <source>
        <strain evidence="4">DSM 12395</strain>
    </source>
</reference>
<dbReference type="STRING" id="1121429.SAMN02745133_02219"/>
<evidence type="ECO:0000259" key="1">
    <source>
        <dbReference type="Pfam" id="PF17989"/>
    </source>
</evidence>
<name>A0A1M5A9J4_9FIRM</name>
<dbReference type="Gene3D" id="3.30.420.40">
    <property type="match status" value="2"/>
</dbReference>
<dbReference type="EMBL" id="FQUY01000016">
    <property type="protein sequence ID" value="SHF26706.1"/>
    <property type="molecule type" value="Genomic_DNA"/>
</dbReference>
<dbReference type="InterPro" id="IPR043129">
    <property type="entry name" value="ATPase_NBD"/>
</dbReference>
<dbReference type="CDD" id="cd24025">
    <property type="entry name" value="ASKHA_NBD_ParM_pCBH-like"/>
    <property type="match status" value="1"/>
</dbReference>
<evidence type="ECO:0000259" key="2">
    <source>
        <dbReference type="Pfam" id="PF21522"/>
    </source>
</evidence>
<dbReference type="AlphaFoldDB" id="A0A1M5A9J4"/>
<organism evidence="3 4">
    <name type="scientific">Desulforamulus putei DSM 12395</name>
    <dbReference type="NCBI Taxonomy" id="1121429"/>
    <lineage>
        <taxon>Bacteria</taxon>
        <taxon>Bacillati</taxon>
        <taxon>Bacillota</taxon>
        <taxon>Clostridia</taxon>
        <taxon>Eubacteriales</taxon>
        <taxon>Peptococcaceae</taxon>
        <taxon>Desulforamulus</taxon>
    </lineage>
</organism>
<dbReference type="SUPFAM" id="SSF53067">
    <property type="entry name" value="Actin-like ATPase domain"/>
    <property type="match status" value="2"/>
</dbReference>
<feature type="domain" description="Actin homologue MreB-like C-terminal" evidence="2">
    <location>
        <begin position="168"/>
        <end position="287"/>
    </location>
</feature>
<proteinExistence type="predicted"/>
<dbReference type="InterPro" id="IPR040607">
    <property type="entry name" value="ALP_N"/>
</dbReference>
<evidence type="ECO:0000313" key="4">
    <source>
        <dbReference type="Proteomes" id="UP000184148"/>
    </source>
</evidence>
<accession>A0A1M5A9J4</accession>
<feature type="domain" description="Actin-like protein N-terminal" evidence="1">
    <location>
        <begin position="7"/>
        <end position="151"/>
    </location>
</feature>
<dbReference type="OrthoDB" id="5412507at2"/>
<dbReference type="RefSeq" id="WP_073239455.1">
    <property type="nucleotide sequence ID" value="NZ_FQUY01000016.1"/>
</dbReference>